<dbReference type="PANTHER" id="PTHR35606">
    <property type="entry name" value="CELLULOSE-BINDING FAMILY II PROTEIN"/>
    <property type="match status" value="1"/>
</dbReference>
<evidence type="ECO:0000313" key="2">
    <source>
        <dbReference type="Proteomes" id="UP000308005"/>
    </source>
</evidence>
<dbReference type="Proteomes" id="UP000308005">
    <property type="component" value="Unassembled WGS sequence"/>
</dbReference>
<organism evidence="1 2">
    <name type="scientific">Aureobasidium pullulans</name>
    <name type="common">Black yeast</name>
    <name type="synonym">Pullularia pullulans</name>
    <dbReference type="NCBI Taxonomy" id="5580"/>
    <lineage>
        <taxon>Eukaryota</taxon>
        <taxon>Fungi</taxon>
        <taxon>Dikarya</taxon>
        <taxon>Ascomycota</taxon>
        <taxon>Pezizomycotina</taxon>
        <taxon>Dothideomycetes</taxon>
        <taxon>Dothideomycetidae</taxon>
        <taxon>Dothideales</taxon>
        <taxon>Saccotheciaceae</taxon>
        <taxon>Aureobasidium</taxon>
    </lineage>
</organism>
<sequence>MKACFANLHPGCYLVNSFLTVSALGMGALAHPFHAPRTIKHIDKRVCGFEERNLFARADATSTATATIPKATAWNPPSGMVTALDQVWTETLKENPGWSDDKNWITDQLIANNGSINYCVRWNHDGTNTAAQRNKTASALQRSLKKWFDVLVGFEGFPLTSLDVNVVGYAVKDKSLLQGDTTGLDIYTTADGDGVPECDTRCYRGGHLGVGDNISQCPGGEDSRYDISLWLDDSLLGQMGGYGYNWGEELPPDYFFDTVDNENVHILLHEMGHGFGLLDFYDWVPEGQTSFVMMAGSAFEITEFDAWMLRDWWRKLKAVRGW</sequence>
<name>A0A4S9SP97_AURPU</name>
<proteinExistence type="predicted"/>
<gene>
    <name evidence="1" type="ORF">D6C91_08320</name>
</gene>
<evidence type="ECO:0000313" key="1">
    <source>
        <dbReference type="EMBL" id="THZ12696.1"/>
    </source>
</evidence>
<dbReference type="AlphaFoldDB" id="A0A4S9SP97"/>
<dbReference type="SUPFAM" id="SSF55486">
    <property type="entry name" value="Metalloproteases ('zincins'), catalytic domain"/>
    <property type="match status" value="1"/>
</dbReference>
<reference evidence="1 2" key="1">
    <citation type="submission" date="2018-10" db="EMBL/GenBank/DDBJ databases">
        <title>Fifty Aureobasidium pullulans genomes reveal a recombining polyextremotolerant generalist.</title>
        <authorList>
            <person name="Gostincar C."/>
            <person name="Turk M."/>
            <person name="Zajc J."/>
            <person name="Gunde-Cimerman N."/>
        </authorList>
    </citation>
    <scope>NUCLEOTIDE SEQUENCE [LARGE SCALE GENOMIC DNA]</scope>
    <source>
        <strain evidence="1 2">EXF-3863</strain>
    </source>
</reference>
<evidence type="ECO:0008006" key="3">
    <source>
        <dbReference type="Google" id="ProtNLM"/>
    </source>
</evidence>
<dbReference type="PANTHER" id="PTHR35606:SF4">
    <property type="entry name" value="CELLULOSE-BINDING FAMILY II PROTEIN"/>
    <property type="match status" value="1"/>
</dbReference>
<comment type="caution">
    <text evidence="1">The sequence shown here is derived from an EMBL/GenBank/DDBJ whole genome shotgun (WGS) entry which is preliminary data.</text>
</comment>
<protein>
    <recommendedName>
        <fullName evidence="3">Cellulose-binding family II protein</fullName>
    </recommendedName>
</protein>
<dbReference type="EMBL" id="QZBM01000556">
    <property type="protein sequence ID" value="THZ12696.1"/>
    <property type="molecule type" value="Genomic_DNA"/>
</dbReference>
<accession>A0A4S9SP97</accession>